<evidence type="ECO:0000313" key="3">
    <source>
        <dbReference type="EMBL" id="RBP01139.1"/>
    </source>
</evidence>
<proteinExistence type="predicted"/>
<feature type="active site" description="Proton donor/acceptor" evidence="1">
    <location>
        <position position="82"/>
    </location>
</feature>
<dbReference type="PANTHER" id="PTHR48100">
    <property type="entry name" value="BROAD-SPECIFICITY PHOSPHATASE YOR283W-RELATED"/>
    <property type="match status" value="1"/>
</dbReference>
<dbReference type="PIRSF" id="PIRSF000709">
    <property type="entry name" value="6PFK_2-Ptase"/>
    <property type="match status" value="1"/>
</dbReference>
<dbReference type="InterPro" id="IPR029033">
    <property type="entry name" value="His_PPase_superfam"/>
</dbReference>
<gene>
    <name evidence="3" type="ORF">DET59_12147</name>
</gene>
<comment type="caution">
    <text evidence="3">The sequence shown here is derived from an EMBL/GenBank/DDBJ whole genome shotgun (WGS) entry which is preliminary data.</text>
</comment>
<dbReference type="SMART" id="SM00855">
    <property type="entry name" value="PGAM"/>
    <property type="match status" value="1"/>
</dbReference>
<evidence type="ECO:0000256" key="2">
    <source>
        <dbReference type="PIRSR" id="PIRSR613078-2"/>
    </source>
</evidence>
<evidence type="ECO:0000313" key="4">
    <source>
        <dbReference type="Proteomes" id="UP000252118"/>
    </source>
</evidence>
<dbReference type="OrthoDB" id="9782128at2"/>
<accession>A0A366EI55</accession>
<dbReference type="InterPro" id="IPR050275">
    <property type="entry name" value="PGM_Phosphatase"/>
</dbReference>
<feature type="active site" description="Tele-phosphohistidine intermediate" evidence="1">
    <location>
        <position position="9"/>
    </location>
</feature>
<dbReference type="Pfam" id="PF00300">
    <property type="entry name" value="His_Phos_1"/>
    <property type="match status" value="1"/>
</dbReference>
<organism evidence="3 4">
    <name type="scientific">Rossellomorea aquimaris</name>
    <dbReference type="NCBI Taxonomy" id="189382"/>
    <lineage>
        <taxon>Bacteria</taxon>
        <taxon>Bacillati</taxon>
        <taxon>Bacillota</taxon>
        <taxon>Bacilli</taxon>
        <taxon>Bacillales</taxon>
        <taxon>Bacillaceae</taxon>
        <taxon>Rossellomorea</taxon>
    </lineage>
</organism>
<dbReference type="InterPro" id="IPR001345">
    <property type="entry name" value="PG/BPGM_mutase_AS"/>
</dbReference>
<dbReference type="GO" id="GO:0016791">
    <property type="term" value="F:phosphatase activity"/>
    <property type="evidence" value="ECO:0007669"/>
    <property type="project" value="TreeGrafter"/>
</dbReference>
<reference evidence="3 4" key="1">
    <citation type="submission" date="2018-06" db="EMBL/GenBank/DDBJ databases">
        <title>Freshwater and sediment microbial communities from various areas in North America, analyzing microbe dynamics in response to fracking.</title>
        <authorList>
            <person name="Lamendella R."/>
        </authorList>
    </citation>
    <scope>NUCLEOTIDE SEQUENCE [LARGE SCALE GENOMIC DNA]</scope>
    <source>
        <strain evidence="3 4">97B</strain>
    </source>
</reference>
<dbReference type="CDD" id="cd07067">
    <property type="entry name" value="HP_PGM_like"/>
    <property type="match status" value="1"/>
</dbReference>
<feature type="binding site" evidence="2">
    <location>
        <position position="58"/>
    </location>
    <ligand>
        <name>substrate</name>
    </ligand>
</feature>
<dbReference type="AlphaFoldDB" id="A0A366EI55"/>
<evidence type="ECO:0000256" key="1">
    <source>
        <dbReference type="PIRSR" id="PIRSR613078-1"/>
    </source>
</evidence>
<dbReference type="PANTHER" id="PTHR48100:SF59">
    <property type="entry name" value="ADENOSYLCOBALAMIN_ALPHA-RIBAZOLE PHOSPHATASE"/>
    <property type="match status" value="1"/>
</dbReference>
<dbReference type="RefSeq" id="WP_113970988.1">
    <property type="nucleotide sequence ID" value="NZ_QNRJ01000021.1"/>
</dbReference>
<feature type="binding site" evidence="2">
    <location>
        <begin position="8"/>
        <end position="15"/>
    </location>
    <ligand>
        <name>substrate</name>
    </ligand>
</feature>
<dbReference type="SUPFAM" id="SSF53254">
    <property type="entry name" value="Phosphoglycerate mutase-like"/>
    <property type="match status" value="1"/>
</dbReference>
<dbReference type="PROSITE" id="PS00175">
    <property type="entry name" value="PG_MUTASE"/>
    <property type="match status" value="1"/>
</dbReference>
<dbReference type="InterPro" id="IPR013078">
    <property type="entry name" value="His_Pase_superF_clade-1"/>
</dbReference>
<dbReference type="Proteomes" id="UP000252118">
    <property type="component" value="Unassembled WGS sequence"/>
</dbReference>
<protein>
    <submittedName>
        <fullName evidence="3">Broad-specificity phosphatase PhoE</fullName>
    </submittedName>
</protein>
<dbReference type="GO" id="GO:0005737">
    <property type="term" value="C:cytoplasm"/>
    <property type="evidence" value="ECO:0007669"/>
    <property type="project" value="TreeGrafter"/>
</dbReference>
<dbReference type="EMBL" id="QNRJ01000021">
    <property type="protein sequence ID" value="RBP01139.1"/>
    <property type="molecule type" value="Genomic_DNA"/>
</dbReference>
<name>A0A366EI55_9BACI</name>
<sequence length="192" mass="22104">MTQICLVRHGQTEWNLLGKLQGQTDIPLNETGKLQAEECREFLKKSQWDVLITTSLMRARKTADIINESLELPLVEMDHFKERHFGEGEGLSREEREARYPDFIFPNMESYEKLVERVQEGLDDIHAQFPGKRVLLVAHGAVISAVLREFHAEDAILGQVKLFNGCLTNLHMKNKRWAVHSYNEVGHLSEHS</sequence>
<dbReference type="Gene3D" id="3.40.50.1240">
    <property type="entry name" value="Phosphoglycerate mutase-like"/>
    <property type="match status" value="1"/>
</dbReference>